<sequence length="399" mass="42292">MNLPPLLTRRLTLRGLYTLDALGAVASTVLCYWAAEAAPADGRPDEPIWLSLVIALAIGLPVAVRRHWPYPAAMTATIAASIGLATEIIPAFAAVAPLFAMALVFYVFNSIARDMRAFFFMFACTVLVSASLAGPIYIAESEAPTTDDTPPWMLAFLLAALVVSLASMLGFTAGERRAQTAERNEQMLQQATVEERLRVARELHDVIAHTMTLIVVKASIGNHVAEADPREARDALQVIEAAGRSAMLEVRRVLDMLREDTPYAPAPGIDDIPALVQLASVGGVEVQLTMDRPDEPAVAEAPESVGLAVYRIVQEAITNVVKHAAPAQCWVNVAVGADGVRIEVDDDGKRPARTHGAGSGHGLIGMRERVALHGGTFSAGPRAEGGFSVRALLPAGGGA</sequence>
<evidence type="ECO:0000256" key="7">
    <source>
        <dbReference type="ARBA" id="ARBA00022840"/>
    </source>
</evidence>
<dbReference type="InterPro" id="IPR050482">
    <property type="entry name" value="Sensor_HK_TwoCompSys"/>
</dbReference>
<evidence type="ECO:0000313" key="12">
    <source>
        <dbReference type="Proteomes" id="UP001589608"/>
    </source>
</evidence>
<dbReference type="Gene3D" id="3.30.565.10">
    <property type="entry name" value="Histidine kinase-like ATPase, C-terminal domain"/>
    <property type="match status" value="1"/>
</dbReference>
<keyword evidence="3" id="KW-0597">Phosphoprotein</keyword>
<feature type="transmembrane region" description="Helical" evidence="9">
    <location>
        <begin position="117"/>
        <end position="139"/>
    </location>
</feature>
<keyword evidence="9" id="KW-1133">Transmembrane helix</keyword>
<dbReference type="EC" id="2.7.13.3" evidence="2"/>
<reference evidence="11 12" key="1">
    <citation type="submission" date="2024-09" db="EMBL/GenBank/DDBJ databases">
        <authorList>
            <person name="Sun Q."/>
            <person name="Mori K."/>
        </authorList>
    </citation>
    <scope>NUCLEOTIDE SEQUENCE [LARGE SCALE GENOMIC DNA]</scope>
    <source>
        <strain evidence="11 12">JCM 3307</strain>
    </source>
</reference>
<comment type="catalytic activity">
    <reaction evidence="1">
        <text>ATP + protein L-histidine = ADP + protein N-phospho-L-histidine.</text>
        <dbReference type="EC" id="2.7.13.3"/>
    </reaction>
</comment>
<keyword evidence="9" id="KW-0472">Membrane</keyword>
<dbReference type="InterPro" id="IPR036890">
    <property type="entry name" value="HATPase_C_sf"/>
</dbReference>
<dbReference type="InterPro" id="IPR011712">
    <property type="entry name" value="Sig_transdc_His_kin_sub3_dim/P"/>
</dbReference>
<feature type="transmembrane region" description="Helical" evidence="9">
    <location>
        <begin position="15"/>
        <end position="35"/>
    </location>
</feature>
<evidence type="ECO:0000259" key="10">
    <source>
        <dbReference type="SMART" id="SM00387"/>
    </source>
</evidence>
<dbReference type="Pfam" id="PF07730">
    <property type="entry name" value="HisKA_3"/>
    <property type="match status" value="1"/>
</dbReference>
<evidence type="ECO:0000256" key="4">
    <source>
        <dbReference type="ARBA" id="ARBA00022679"/>
    </source>
</evidence>
<feature type="domain" description="Histidine kinase/HSP90-like ATPase" evidence="10">
    <location>
        <begin position="304"/>
        <end position="397"/>
    </location>
</feature>
<accession>A0ABV5MQB5</accession>
<feature type="transmembrane region" description="Helical" evidence="9">
    <location>
        <begin position="151"/>
        <end position="173"/>
    </location>
</feature>
<evidence type="ECO:0000256" key="3">
    <source>
        <dbReference type="ARBA" id="ARBA00022553"/>
    </source>
</evidence>
<feature type="transmembrane region" description="Helical" evidence="9">
    <location>
        <begin position="47"/>
        <end position="68"/>
    </location>
</feature>
<keyword evidence="7" id="KW-0067">ATP-binding</keyword>
<evidence type="ECO:0000256" key="9">
    <source>
        <dbReference type="SAM" id="Phobius"/>
    </source>
</evidence>
<proteinExistence type="predicted"/>
<evidence type="ECO:0000256" key="1">
    <source>
        <dbReference type="ARBA" id="ARBA00000085"/>
    </source>
</evidence>
<protein>
    <recommendedName>
        <fullName evidence="2">histidine kinase</fullName>
        <ecNumber evidence="2">2.7.13.3</ecNumber>
    </recommendedName>
</protein>
<name>A0ABV5MQB5_9ACTN</name>
<evidence type="ECO:0000256" key="2">
    <source>
        <dbReference type="ARBA" id="ARBA00012438"/>
    </source>
</evidence>
<gene>
    <name evidence="11" type="ORF">ACFFTR_49005</name>
</gene>
<dbReference type="SUPFAM" id="SSF55874">
    <property type="entry name" value="ATPase domain of HSP90 chaperone/DNA topoisomerase II/histidine kinase"/>
    <property type="match status" value="1"/>
</dbReference>
<keyword evidence="12" id="KW-1185">Reference proteome</keyword>
<keyword evidence="6 11" id="KW-0418">Kinase</keyword>
<dbReference type="SMART" id="SM00387">
    <property type="entry name" value="HATPase_c"/>
    <property type="match status" value="1"/>
</dbReference>
<dbReference type="Pfam" id="PF02518">
    <property type="entry name" value="HATPase_c"/>
    <property type="match status" value="1"/>
</dbReference>
<dbReference type="PANTHER" id="PTHR24421">
    <property type="entry name" value="NITRATE/NITRITE SENSOR PROTEIN NARX-RELATED"/>
    <property type="match status" value="1"/>
</dbReference>
<keyword evidence="5" id="KW-0547">Nucleotide-binding</keyword>
<keyword evidence="8" id="KW-0902">Two-component regulatory system</keyword>
<evidence type="ECO:0000256" key="6">
    <source>
        <dbReference type="ARBA" id="ARBA00022777"/>
    </source>
</evidence>
<dbReference type="RefSeq" id="WP_223099988.1">
    <property type="nucleotide sequence ID" value="NZ_CP061913.1"/>
</dbReference>
<keyword evidence="9" id="KW-0812">Transmembrane</keyword>
<dbReference type="Proteomes" id="UP001589608">
    <property type="component" value="Unassembled WGS sequence"/>
</dbReference>
<dbReference type="GO" id="GO:0016301">
    <property type="term" value="F:kinase activity"/>
    <property type="evidence" value="ECO:0007669"/>
    <property type="project" value="UniProtKB-KW"/>
</dbReference>
<feature type="transmembrane region" description="Helical" evidence="9">
    <location>
        <begin position="88"/>
        <end position="108"/>
    </location>
</feature>
<evidence type="ECO:0000256" key="5">
    <source>
        <dbReference type="ARBA" id="ARBA00022741"/>
    </source>
</evidence>
<evidence type="ECO:0000313" key="11">
    <source>
        <dbReference type="EMBL" id="MFB9451055.1"/>
    </source>
</evidence>
<evidence type="ECO:0000256" key="8">
    <source>
        <dbReference type="ARBA" id="ARBA00023012"/>
    </source>
</evidence>
<dbReference type="EMBL" id="JBHMCA010000084">
    <property type="protein sequence ID" value="MFB9451055.1"/>
    <property type="molecule type" value="Genomic_DNA"/>
</dbReference>
<dbReference type="Gene3D" id="1.20.5.1930">
    <property type="match status" value="1"/>
</dbReference>
<keyword evidence="4" id="KW-0808">Transferase</keyword>
<organism evidence="11 12">
    <name type="scientific">Dactylosporangium vinaceum</name>
    <dbReference type="NCBI Taxonomy" id="53362"/>
    <lineage>
        <taxon>Bacteria</taxon>
        <taxon>Bacillati</taxon>
        <taxon>Actinomycetota</taxon>
        <taxon>Actinomycetes</taxon>
        <taxon>Micromonosporales</taxon>
        <taxon>Micromonosporaceae</taxon>
        <taxon>Dactylosporangium</taxon>
    </lineage>
</organism>
<dbReference type="PANTHER" id="PTHR24421:SF10">
    <property type="entry name" value="NITRATE_NITRITE SENSOR PROTEIN NARQ"/>
    <property type="match status" value="1"/>
</dbReference>
<comment type="caution">
    <text evidence="11">The sequence shown here is derived from an EMBL/GenBank/DDBJ whole genome shotgun (WGS) entry which is preliminary data.</text>
</comment>
<dbReference type="InterPro" id="IPR003594">
    <property type="entry name" value="HATPase_dom"/>
</dbReference>
<dbReference type="CDD" id="cd16917">
    <property type="entry name" value="HATPase_UhpB-NarQ-NarX-like"/>
    <property type="match status" value="1"/>
</dbReference>